<evidence type="ECO:0000313" key="6">
    <source>
        <dbReference type="EMBL" id="CDJ42891.1"/>
    </source>
</evidence>
<keyword evidence="1" id="KW-0479">Metal-binding</keyword>
<evidence type="ECO:0000256" key="3">
    <source>
        <dbReference type="ARBA" id="ARBA00022833"/>
    </source>
</evidence>
<evidence type="ECO:0000256" key="1">
    <source>
        <dbReference type="ARBA" id="ARBA00022723"/>
    </source>
</evidence>
<sequence>MSSLSGADGEDLLLDLERKKELALKGWRGSRKTRPLGCTYTPAVPPGCTYTPGAPTGCTYTPEQAAHAARESFSPLSFCFNPNPEFSKKDHEALLQQACSQLQQVLKNPSSCLALQFNLEAISKLLPFLNEHKNFQTLKSHQVCNRLLLSHLTAAVLHAVAEQKVPFSAQAVSAITTYIEMLTEALYAMRDSHLLERINTEDASEGLGFRTAENAAINPQCLYPFTLASRCGLRAGGPWPSLWSSSWEPSYCSWSSSITQSAAAAATAAAAAVGAEGPSSSNGSSQEQQTRSQTNSTGRQTPPESTYSNDQQRQQQQHNGHSYYQQQQQQQQLHQWRNSRSPSVFASSRAASPAAPAAAAAAARGPGSTRSHQRRENGARNKQQQQQQQEENTPLHRHWKGSVIPCWRPGCKKDLPQGFTLNPDTLKMHYCPGCYIASYCSLRCRKLHYVKGHSEVCCYFRRPPTFLRFQLLPHLFPTQPKYFILNSFFDINFPLFTPQGELEDFQPIF</sequence>
<protein>
    <recommendedName>
        <fullName evidence="5">MYND-type domain-containing protein</fullName>
    </recommendedName>
</protein>
<dbReference type="GeneID" id="25251035"/>
<dbReference type="RefSeq" id="XP_013233641.1">
    <property type="nucleotide sequence ID" value="XM_013378187.1"/>
</dbReference>
<feature type="compositionally biased region" description="Low complexity" evidence="4">
    <location>
        <begin position="311"/>
        <end position="370"/>
    </location>
</feature>
<keyword evidence="3" id="KW-0862">Zinc</keyword>
<evidence type="ECO:0000256" key="4">
    <source>
        <dbReference type="SAM" id="MobiDB-lite"/>
    </source>
</evidence>
<evidence type="ECO:0000259" key="5">
    <source>
        <dbReference type="Pfam" id="PF01753"/>
    </source>
</evidence>
<organism evidence="6 7">
    <name type="scientific">Eimeria tenella</name>
    <name type="common">Coccidian parasite</name>
    <dbReference type="NCBI Taxonomy" id="5802"/>
    <lineage>
        <taxon>Eukaryota</taxon>
        <taxon>Sar</taxon>
        <taxon>Alveolata</taxon>
        <taxon>Apicomplexa</taxon>
        <taxon>Conoidasida</taxon>
        <taxon>Coccidia</taxon>
        <taxon>Eucoccidiorida</taxon>
        <taxon>Eimeriorina</taxon>
        <taxon>Eimeriidae</taxon>
        <taxon>Eimeria</taxon>
    </lineage>
</organism>
<feature type="compositionally biased region" description="Polar residues" evidence="4">
    <location>
        <begin position="282"/>
        <end position="310"/>
    </location>
</feature>
<reference evidence="6" key="1">
    <citation type="submission" date="2013-10" db="EMBL/GenBank/DDBJ databases">
        <title>Genomic analysis of the causative agents of coccidiosis in chickens.</title>
        <authorList>
            <person name="Reid A.J."/>
            <person name="Blake D."/>
            <person name="Billington K."/>
            <person name="Browne H."/>
            <person name="Dunn M."/>
            <person name="Hung S."/>
            <person name="Kawahara F."/>
            <person name="Miranda-Saavedra D."/>
            <person name="Mourier T."/>
            <person name="Nagra H."/>
            <person name="Otto T.D."/>
            <person name="Rawlings N."/>
            <person name="Sanchez A."/>
            <person name="Sanders M."/>
            <person name="Subramaniam C."/>
            <person name="Tay Y."/>
            <person name="Dear P."/>
            <person name="Doerig C."/>
            <person name="Gruber A."/>
            <person name="Parkinson J."/>
            <person name="Shirley M."/>
            <person name="Wan K.L."/>
            <person name="Berriman M."/>
            <person name="Tomley F."/>
            <person name="Pain A."/>
        </authorList>
    </citation>
    <scope>NUCLEOTIDE SEQUENCE [LARGE SCALE GENOMIC DNA]</scope>
    <source>
        <strain evidence="6">Houghton</strain>
    </source>
</reference>
<proteinExistence type="predicted"/>
<reference evidence="6" key="2">
    <citation type="submission" date="2013-10" db="EMBL/GenBank/DDBJ databases">
        <authorList>
            <person name="Aslett M."/>
        </authorList>
    </citation>
    <scope>NUCLEOTIDE SEQUENCE [LARGE SCALE GENOMIC DNA]</scope>
    <source>
        <strain evidence="6">Houghton</strain>
    </source>
</reference>
<feature type="domain" description="MYND-type" evidence="5">
    <location>
        <begin position="424"/>
        <end position="457"/>
    </location>
</feature>
<keyword evidence="7" id="KW-1185">Reference proteome</keyword>
<evidence type="ECO:0000256" key="2">
    <source>
        <dbReference type="ARBA" id="ARBA00022771"/>
    </source>
</evidence>
<dbReference type="InterPro" id="IPR002893">
    <property type="entry name" value="Znf_MYND"/>
</dbReference>
<feature type="region of interest" description="Disordered" evidence="4">
    <location>
        <begin position="274"/>
        <end position="395"/>
    </location>
</feature>
<dbReference type="VEuPathDB" id="ToxoDB:ETH_00009170"/>
<evidence type="ECO:0000313" key="7">
    <source>
        <dbReference type="Proteomes" id="UP000030747"/>
    </source>
</evidence>
<dbReference type="Proteomes" id="UP000030747">
    <property type="component" value="Unassembled WGS sequence"/>
</dbReference>
<dbReference type="SUPFAM" id="SSF144232">
    <property type="entry name" value="HIT/MYND zinc finger-like"/>
    <property type="match status" value="1"/>
</dbReference>
<dbReference type="EMBL" id="HG675744">
    <property type="protein sequence ID" value="CDJ42891.1"/>
    <property type="molecule type" value="Genomic_DNA"/>
</dbReference>
<accession>U6KY49</accession>
<dbReference type="AlphaFoldDB" id="U6KY49"/>
<dbReference type="Pfam" id="PF01753">
    <property type="entry name" value="zf-MYND"/>
    <property type="match status" value="1"/>
</dbReference>
<dbReference type="OrthoDB" id="330403at2759"/>
<name>U6KY49_EIMTE</name>
<dbReference type="VEuPathDB" id="ToxoDB:ETH2_1030600"/>
<gene>
    <name evidence="6" type="ORF">ETH_00009170</name>
</gene>
<keyword evidence="2" id="KW-0863">Zinc-finger</keyword>
<dbReference type="GO" id="GO:0008270">
    <property type="term" value="F:zinc ion binding"/>
    <property type="evidence" value="ECO:0007669"/>
    <property type="project" value="UniProtKB-KW"/>
</dbReference>